<reference evidence="1 2" key="1">
    <citation type="submission" date="2015-08" db="EMBL/GenBank/DDBJ databases">
        <title>Next Generation Sequencing and Analysis of the Genome of Puccinia sorghi L Schw, the Causal Agent of Maize Common Rust.</title>
        <authorList>
            <person name="Rochi L."/>
            <person name="Burguener G."/>
            <person name="Darino M."/>
            <person name="Turjanski A."/>
            <person name="Kreff E."/>
            <person name="Dieguez M.J."/>
            <person name="Sacco F."/>
        </authorList>
    </citation>
    <scope>NUCLEOTIDE SEQUENCE [LARGE SCALE GENOMIC DNA]</scope>
    <source>
        <strain evidence="1 2">RO10H11247</strain>
    </source>
</reference>
<sequence>DHRISTSMKDVVLPSGFSKLPPNFGKEKHGQLSAAQWYTLFAYVVPLVIFDLFVNEPSKLSKESNNFQFLYNTAYLVQCTHIVCSCNLSKRCIKSFKINYKHYSLSIRDLFPEAKVVPNHHFSLHIPEQLRKWGPLRDLQVSRGASYWLLTTNTHKPSNHYVLSCTPFSASEY</sequence>
<gene>
    <name evidence="1" type="ORF">VP01_4125g3</name>
</gene>
<feature type="non-terminal residue" evidence="1">
    <location>
        <position position="1"/>
    </location>
</feature>
<name>A0A0L6UR68_9BASI</name>
<dbReference type="Proteomes" id="UP000037035">
    <property type="component" value="Unassembled WGS sequence"/>
</dbReference>
<dbReference type="VEuPathDB" id="FungiDB:VP01_4125g3"/>
<dbReference type="AlphaFoldDB" id="A0A0L6UR68"/>
<evidence type="ECO:0000313" key="2">
    <source>
        <dbReference type="Proteomes" id="UP000037035"/>
    </source>
</evidence>
<dbReference type="OrthoDB" id="3247418at2759"/>
<evidence type="ECO:0000313" key="1">
    <source>
        <dbReference type="EMBL" id="KNZ51031.1"/>
    </source>
</evidence>
<organism evidence="1 2">
    <name type="scientific">Puccinia sorghi</name>
    <dbReference type="NCBI Taxonomy" id="27349"/>
    <lineage>
        <taxon>Eukaryota</taxon>
        <taxon>Fungi</taxon>
        <taxon>Dikarya</taxon>
        <taxon>Basidiomycota</taxon>
        <taxon>Pucciniomycotina</taxon>
        <taxon>Pucciniomycetes</taxon>
        <taxon>Pucciniales</taxon>
        <taxon>Pucciniaceae</taxon>
        <taxon>Puccinia</taxon>
    </lineage>
</organism>
<comment type="caution">
    <text evidence="1">The sequence shown here is derived from an EMBL/GenBank/DDBJ whole genome shotgun (WGS) entry which is preliminary data.</text>
</comment>
<proteinExistence type="predicted"/>
<protein>
    <submittedName>
        <fullName evidence="1">Uncharacterized protein</fullName>
    </submittedName>
</protein>
<keyword evidence="2" id="KW-1185">Reference proteome</keyword>
<accession>A0A0L6UR68</accession>
<dbReference type="EMBL" id="LAVV01009197">
    <property type="protein sequence ID" value="KNZ51031.1"/>
    <property type="molecule type" value="Genomic_DNA"/>
</dbReference>